<dbReference type="HOGENOM" id="CLU_554054_0_0_9"/>
<dbReference type="STRING" id="592028.GCWU000321_00589"/>
<proteinExistence type="predicted"/>
<protein>
    <submittedName>
        <fullName evidence="1">Uncharacterized protein</fullName>
    </submittedName>
</protein>
<dbReference type="GeneID" id="78277308"/>
<name>C9LM53_9FIRM</name>
<reference evidence="1" key="1">
    <citation type="submission" date="2009-09" db="EMBL/GenBank/DDBJ databases">
        <authorList>
            <person name="Weinstock G."/>
            <person name="Sodergren E."/>
            <person name="Clifton S."/>
            <person name="Fulton L."/>
            <person name="Fulton B."/>
            <person name="Courtney L."/>
            <person name="Fronick C."/>
            <person name="Harrison M."/>
            <person name="Strong C."/>
            <person name="Farmer C."/>
            <person name="Delahaunty K."/>
            <person name="Markovic C."/>
            <person name="Hall O."/>
            <person name="Minx P."/>
            <person name="Tomlinson C."/>
            <person name="Mitreva M."/>
            <person name="Nelson J."/>
            <person name="Hou S."/>
            <person name="Wollam A."/>
            <person name="Pepin K.H."/>
            <person name="Johnson M."/>
            <person name="Bhonagiri V."/>
            <person name="Nash W.E."/>
            <person name="Warren W."/>
            <person name="Chinwalla A."/>
            <person name="Mardis E.R."/>
            <person name="Wilson R.K."/>
        </authorList>
    </citation>
    <scope>NUCLEOTIDE SEQUENCE [LARGE SCALE GENOMIC DNA]</scope>
    <source>
        <strain evidence="1">DSM 15470</strain>
    </source>
</reference>
<dbReference type="OrthoDB" id="1633450at2"/>
<dbReference type="AlphaFoldDB" id="C9LM53"/>
<gene>
    <name evidence="1" type="ORF">GCWU000321_00589</name>
</gene>
<comment type="caution">
    <text evidence="1">The sequence shown here is derived from an EMBL/GenBank/DDBJ whole genome shotgun (WGS) entry which is preliminary data.</text>
</comment>
<dbReference type="EMBL" id="ACIM02000001">
    <property type="protein sequence ID" value="EEW96639.1"/>
    <property type="molecule type" value="Genomic_DNA"/>
</dbReference>
<evidence type="ECO:0000313" key="1">
    <source>
        <dbReference type="EMBL" id="EEW96639.1"/>
    </source>
</evidence>
<keyword evidence="2" id="KW-1185">Reference proteome</keyword>
<sequence length="492" mass="55533">MTDEEIQKAKESFLRMGVAEKSIFSEIMRARYLDYNLFLNPTNAEYGVTIESLYENMKLTSDKFGDYTGNEETYANVYTLAMRINPMDFATGVIKAGDDLRGLIEFVISEAKQSGKTILFAGADHYIYMLPKIFYDLNDCRIAVAVKSEVWKKNLSNLFPRGRIMLEKEIFHDEEPYDYIFFFEKDSLKMVPLLKGHLFENAKMNVVLPYTQITDTAVREQEIKRMIAKEKSLAGYYDFSFENDEFVLLEIIKGNSGPVTFGEAVIKDDILQKTKLFSIGADQFFEADDWNYDVYAYNSSTALQAILSAHVVDMGTPIEKEFFLVEKEKIFSGRILKVSKAAILEDTGLCADLIEEMSISKPIIGTKVRSGDLLLAASRNRVYTAVVYNKQGTMVADAAITVIRSKGKYTGEYMKMYLDGPVGTLFLETIHAGDALGLKSSRLMRIPFLDAPEEGISTVTELCRTSVKELSAAAANWRESKKRAVQLMMGKS</sequence>
<dbReference type="Proteomes" id="UP000004736">
    <property type="component" value="Unassembled WGS sequence"/>
</dbReference>
<accession>C9LM53</accession>
<organism evidence="1 2">
    <name type="scientific">Dialister invisus DSM 15470</name>
    <dbReference type="NCBI Taxonomy" id="592028"/>
    <lineage>
        <taxon>Bacteria</taxon>
        <taxon>Bacillati</taxon>
        <taxon>Bacillota</taxon>
        <taxon>Negativicutes</taxon>
        <taxon>Veillonellales</taxon>
        <taxon>Veillonellaceae</taxon>
        <taxon>Dialister</taxon>
    </lineage>
</organism>
<dbReference type="RefSeq" id="WP_007069572.1">
    <property type="nucleotide sequence ID" value="NZ_GG698602.1"/>
</dbReference>
<evidence type="ECO:0000313" key="2">
    <source>
        <dbReference type="Proteomes" id="UP000004736"/>
    </source>
</evidence>